<dbReference type="SUPFAM" id="SSF103481">
    <property type="entry name" value="Multidrug resistance efflux transporter EmrE"/>
    <property type="match status" value="1"/>
</dbReference>
<evidence type="ECO:0000256" key="6">
    <source>
        <dbReference type="SAM" id="Phobius"/>
    </source>
</evidence>
<comment type="subcellular location">
    <subcellularLocation>
        <location evidence="1">Membrane</location>
        <topology evidence="1">Multi-pass membrane protein</topology>
    </subcellularLocation>
</comment>
<gene>
    <name evidence="8" type="ORF">GCM10007938_20830</name>
</gene>
<name>A0ABQ6F0M0_9VIBR</name>
<dbReference type="PANTHER" id="PTHR32322:SF2">
    <property type="entry name" value="EAMA DOMAIN-CONTAINING PROTEIN"/>
    <property type="match status" value="1"/>
</dbReference>
<evidence type="ECO:0000259" key="7">
    <source>
        <dbReference type="Pfam" id="PF00892"/>
    </source>
</evidence>
<comment type="similarity">
    <text evidence="2">Belongs to the EamA transporter family.</text>
</comment>
<dbReference type="InterPro" id="IPR000620">
    <property type="entry name" value="EamA_dom"/>
</dbReference>
<dbReference type="Proteomes" id="UP001157138">
    <property type="component" value="Unassembled WGS sequence"/>
</dbReference>
<evidence type="ECO:0000256" key="2">
    <source>
        <dbReference type="ARBA" id="ARBA00007362"/>
    </source>
</evidence>
<keyword evidence="5 6" id="KW-0472">Membrane</keyword>
<evidence type="ECO:0000313" key="9">
    <source>
        <dbReference type="Proteomes" id="UP001157138"/>
    </source>
</evidence>
<dbReference type="PANTHER" id="PTHR32322">
    <property type="entry name" value="INNER MEMBRANE TRANSPORTER"/>
    <property type="match status" value="1"/>
</dbReference>
<dbReference type="InterPro" id="IPR050638">
    <property type="entry name" value="AA-Vitamin_Transporters"/>
</dbReference>
<dbReference type="EMBL" id="BSPW01000038">
    <property type="protein sequence ID" value="GLT18305.1"/>
    <property type="molecule type" value="Genomic_DNA"/>
</dbReference>
<dbReference type="Pfam" id="PF00892">
    <property type="entry name" value="EamA"/>
    <property type="match status" value="1"/>
</dbReference>
<feature type="transmembrane region" description="Helical" evidence="6">
    <location>
        <begin position="121"/>
        <end position="137"/>
    </location>
</feature>
<evidence type="ECO:0000256" key="4">
    <source>
        <dbReference type="ARBA" id="ARBA00022989"/>
    </source>
</evidence>
<evidence type="ECO:0000256" key="3">
    <source>
        <dbReference type="ARBA" id="ARBA00022692"/>
    </source>
</evidence>
<keyword evidence="3 6" id="KW-0812">Transmembrane</keyword>
<evidence type="ECO:0000313" key="8">
    <source>
        <dbReference type="EMBL" id="GLT18305.1"/>
    </source>
</evidence>
<dbReference type="InterPro" id="IPR037185">
    <property type="entry name" value="EmrE-like"/>
</dbReference>
<feature type="transmembrane region" description="Helical" evidence="6">
    <location>
        <begin position="37"/>
        <end position="61"/>
    </location>
</feature>
<proteinExistence type="inferred from homology"/>
<evidence type="ECO:0000256" key="1">
    <source>
        <dbReference type="ARBA" id="ARBA00004141"/>
    </source>
</evidence>
<sequence>MDKIAFLGVFFSVVALLSISIGTVLQANISHHIVQNMFYQSLLSAPIFLVVSMYCGGNITWTLEFCISLVWMSIVVSVGALLLLMYMAKQDGASSVSVLFYAVPVLAYFFDFVIFRNGLSVITILGMVIVAVSVIFYRKLR</sequence>
<feature type="transmembrane region" description="Helical" evidence="6">
    <location>
        <begin position="6"/>
        <end position="25"/>
    </location>
</feature>
<reference evidence="9" key="1">
    <citation type="journal article" date="2019" name="Int. J. Syst. Evol. Microbiol.">
        <title>The Global Catalogue of Microorganisms (GCM) 10K type strain sequencing project: providing services to taxonomists for standard genome sequencing and annotation.</title>
        <authorList>
            <consortium name="The Broad Institute Genomics Platform"/>
            <consortium name="The Broad Institute Genome Sequencing Center for Infectious Disease"/>
            <person name="Wu L."/>
            <person name="Ma J."/>
        </authorList>
    </citation>
    <scope>NUCLEOTIDE SEQUENCE [LARGE SCALE GENOMIC DNA]</scope>
    <source>
        <strain evidence="9">NBRC 108723</strain>
    </source>
</reference>
<evidence type="ECO:0000256" key="5">
    <source>
        <dbReference type="ARBA" id="ARBA00023136"/>
    </source>
</evidence>
<accession>A0ABQ6F0M0</accession>
<keyword evidence="4 6" id="KW-1133">Transmembrane helix</keyword>
<comment type="caution">
    <text evidence="8">The sequence shown here is derived from an EMBL/GenBank/DDBJ whole genome shotgun (WGS) entry which is preliminary data.</text>
</comment>
<organism evidence="8 9">
    <name type="scientific">Vibrio zhanjiangensis</name>
    <dbReference type="NCBI Taxonomy" id="1046128"/>
    <lineage>
        <taxon>Bacteria</taxon>
        <taxon>Pseudomonadati</taxon>
        <taxon>Pseudomonadota</taxon>
        <taxon>Gammaproteobacteria</taxon>
        <taxon>Vibrionales</taxon>
        <taxon>Vibrionaceae</taxon>
        <taxon>Vibrio</taxon>
    </lineage>
</organism>
<feature type="domain" description="EamA" evidence="7">
    <location>
        <begin position="7"/>
        <end position="136"/>
    </location>
</feature>
<keyword evidence="9" id="KW-1185">Reference proteome</keyword>
<protein>
    <recommendedName>
        <fullName evidence="7">EamA domain-containing protein</fullName>
    </recommendedName>
</protein>
<feature type="transmembrane region" description="Helical" evidence="6">
    <location>
        <begin position="67"/>
        <end position="86"/>
    </location>
</feature>